<dbReference type="InParanoid" id="A0A165AJ97"/>
<dbReference type="OMA" id="QCRFAVY"/>
<evidence type="ECO:0000256" key="2">
    <source>
        <dbReference type="ARBA" id="ARBA00006844"/>
    </source>
</evidence>
<sequence>SAGVSEECLTVFEELKARKQKYVIYKLQNYTEVVVDQAGTDPSYKKFVEILDGIQDNGKPVPRYAVYDFEYALASGEGNRSKIAFIAWNPDNAKIKDKTTYASSRSALVNALNGVSEVVQATDLDELAWDEVVGKVSGG</sequence>
<keyword evidence="8" id="KW-1185">Reference proteome</keyword>
<dbReference type="PANTHER" id="PTHR11913">
    <property type="entry name" value="COFILIN-RELATED"/>
    <property type="match status" value="1"/>
</dbReference>
<dbReference type="SUPFAM" id="SSF55753">
    <property type="entry name" value="Actin depolymerizing proteins"/>
    <property type="match status" value="1"/>
</dbReference>
<dbReference type="SMART" id="SM00102">
    <property type="entry name" value="ADF"/>
    <property type="match status" value="1"/>
</dbReference>
<dbReference type="RefSeq" id="XP_018186127.1">
    <property type="nucleotide sequence ID" value="XM_018329631.1"/>
</dbReference>
<dbReference type="FunCoup" id="A0A165AJ97">
    <property type="interactions" value="775"/>
</dbReference>
<evidence type="ECO:0000313" key="7">
    <source>
        <dbReference type="EMBL" id="KZF20572.1"/>
    </source>
</evidence>
<name>A0A165AJ97_XYLHT</name>
<dbReference type="InterPro" id="IPR017904">
    <property type="entry name" value="ADF/Cofilin"/>
</dbReference>
<organism evidence="7 8">
    <name type="scientific">Xylona heveae (strain CBS 132557 / TC161)</name>
    <dbReference type="NCBI Taxonomy" id="1328760"/>
    <lineage>
        <taxon>Eukaryota</taxon>
        <taxon>Fungi</taxon>
        <taxon>Dikarya</taxon>
        <taxon>Ascomycota</taxon>
        <taxon>Pezizomycotina</taxon>
        <taxon>Xylonomycetes</taxon>
        <taxon>Xylonales</taxon>
        <taxon>Xylonaceae</taxon>
        <taxon>Xylona</taxon>
    </lineage>
</organism>
<dbReference type="Pfam" id="PF00241">
    <property type="entry name" value="Cofilin_ADF"/>
    <property type="match status" value="1"/>
</dbReference>
<dbReference type="Proteomes" id="UP000076632">
    <property type="component" value="Unassembled WGS sequence"/>
</dbReference>
<dbReference type="GO" id="GO:0030042">
    <property type="term" value="P:actin filament depolymerization"/>
    <property type="evidence" value="ECO:0007669"/>
    <property type="project" value="InterPro"/>
</dbReference>
<dbReference type="EMBL" id="KV407462">
    <property type="protein sequence ID" value="KZF20572.1"/>
    <property type="molecule type" value="Genomic_DNA"/>
</dbReference>
<dbReference type="CDD" id="cd11286">
    <property type="entry name" value="ADF_cofilin_like"/>
    <property type="match status" value="1"/>
</dbReference>
<keyword evidence="4" id="KW-0009">Actin-binding</keyword>
<dbReference type="InterPro" id="IPR029006">
    <property type="entry name" value="ADF-H/Gelsolin-like_dom_sf"/>
</dbReference>
<evidence type="ECO:0000313" key="8">
    <source>
        <dbReference type="Proteomes" id="UP000076632"/>
    </source>
</evidence>
<dbReference type="OrthoDB" id="10249245at2759"/>
<reference evidence="7 8" key="1">
    <citation type="journal article" date="2016" name="Fungal Biol.">
        <title>The genome of Xylona heveae provides a window into fungal endophytism.</title>
        <authorList>
            <person name="Gazis R."/>
            <person name="Kuo A."/>
            <person name="Riley R."/>
            <person name="LaButti K."/>
            <person name="Lipzen A."/>
            <person name="Lin J."/>
            <person name="Amirebrahimi M."/>
            <person name="Hesse C.N."/>
            <person name="Spatafora J.W."/>
            <person name="Henrissat B."/>
            <person name="Hainaut M."/>
            <person name="Grigoriev I.V."/>
            <person name="Hibbett D.S."/>
        </authorList>
    </citation>
    <scope>NUCLEOTIDE SEQUENCE [LARGE SCALE GENOMIC DNA]</scope>
    <source>
        <strain evidence="7 8">TC161</strain>
    </source>
</reference>
<dbReference type="Gene3D" id="3.40.20.10">
    <property type="entry name" value="Severin"/>
    <property type="match status" value="1"/>
</dbReference>
<evidence type="ECO:0000259" key="6">
    <source>
        <dbReference type="PROSITE" id="PS51263"/>
    </source>
</evidence>
<feature type="non-terminal residue" evidence="7">
    <location>
        <position position="139"/>
    </location>
</feature>
<feature type="non-terminal residue" evidence="7">
    <location>
        <position position="1"/>
    </location>
</feature>
<gene>
    <name evidence="7" type="ORF">L228DRAFT_200239</name>
</gene>
<accession>A0A165AJ97</accession>
<feature type="domain" description="ADF-H" evidence="6">
    <location>
        <begin position="1"/>
        <end position="137"/>
    </location>
</feature>
<comment type="similarity">
    <text evidence="2">Belongs to the actin-binding proteins ADF family.</text>
</comment>
<evidence type="ECO:0000256" key="4">
    <source>
        <dbReference type="ARBA" id="ARBA00023203"/>
    </source>
</evidence>
<dbReference type="GO" id="GO:0016363">
    <property type="term" value="C:nuclear matrix"/>
    <property type="evidence" value="ECO:0007669"/>
    <property type="project" value="UniProtKB-SubCell"/>
</dbReference>
<evidence type="ECO:0000256" key="1">
    <source>
        <dbReference type="ARBA" id="ARBA00004109"/>
    </source>
</evidence>
<dbReference type="PROSITE" id="PS51263">
    <property type="entry name" value="ADF_H"/>
    <property type="match status" value="1"/>
</dbReference>
<evidence type="ECO:0000256" key="5">
    <source>
        <dbReference type="ARBA" id="ARBA00032427"/>
    </source>
</evidence>
<proteinExistence type="inferred from homology"/>
<dbReference type="GO" id="GO:0015629">
    <property type="term" value="C:actin cytoskeleton"/>
    <property type="evidence" value="ECO:0007669"/>
    <property type="project" value="InterPro"/>
</dbReference>
<evidence type="ECO:0000256" key="3">
    <source>
        <dbReference type="ARBA" id="ARBA00015630"/>
    </source>
</evidence>
<dbReference type="AlphaFoldDB" id="A0A165AJ97"/>
<comment type="subcellular location">
    <subcellularLocation>
        <location evidence="1">Nucleus matrix</location>
    </subcellularLocation>
</comment>
<dbReference type="GeneID" id="28894768"/>
<protein>
    <recommendedName>
        <fullName evidence="3">Cofilin</fullName>
    </recommendedName>
    <alternativeName>
        <fullName evidence="5">Actin-depolymerizing factor 1</fullName>
    </alternativeName>
</protein>
<dbReference type="GO" id="GO:0003779">
    <property type="term" value="F:actin binding"/>
    <property type="evidence" value="ECO:0007669"/>
    <property type="project" value="UniProtKB-KW"/>
</dbReference>
<dbReference type="InterPro" id="IPR002108">
    <property type="entry name" value="ADF-H"/>
</dbReference>
<dbReference type="STRING" id="1328760.A0A165AJ97"/>